<keyword evidence="1" id="KW-0489">Methyltransferase</keyword>
<keyword evidence="1" id="KW-0808">Transferase</keyword>
<dbReference type="GO" id="GO:0008168">
    <property type="term" value="F:methyltransferase activity"/>
    <property type="evidence" value="ECO:0007669"/>
    <property type="project" value="UniProtKB-KW"/>
</dbReference>
<dbReference type="RefSeq" id="WP_210644286.1">
    <property type="nucleotide sequence ID" value="NZ_JAGFBU010000001.1"/>
</dbReference>
<sequence>MIKNIKSKFDSETKLKTKNLVNKIKAFFVFNNLTTLAKIFGTDKWGYHYYTKHYQKHFRPFKYKKIKLLEIGVGGYHIPTNGGNSLRMWKAYFCLGKIYSLDIYDKSPHEEHRIKIYQGSQVDQKFLMSICEEIGDLDIIIDDGSHINEHVIKTFEYLFPKLKNGGIYVIEDTQTSYWKEYGGTSENFNQDGTIYFYFKRLIEALNNEEFMIDGYEKNYYDKHIVSMHFYHNMIFIYKGENNEPSTYLKNNQIKNE</sequence>
<dbReference type="InterPro" id="IPR029063">
    <property type="entry name" value="SAM-dependent_MTases_sf"/>
</dbReference>
<dbReference type="EMBL" id="JAGFBU010000001">
    <property type="protein sequence ID" value="MBP4140510.1"/>
    <property type="molecule type" value="Genomic_DNA"/>
</dbReference>
<gene>
    <name evidence="1" type="ORF">J3S90_01690</name>
</gene>
<reference evidence="1 2" key="1">
    <citation type="submission" date="2021-03" db="EMBL/GenBank/DDBJ databases">
        <title>Flavobacterium Flabelliformis Sp. Nov. And Flavobacterium Geliluteum Sp. Nov., Two Novel Multidrug Resistant Psychrophilic Species Isolated From Antarctica.</title>
        <authorList>
            <person name="Kralova S."/>
            <person name="Busse H.J."/>
            <person name="Bezdicek M."/>
            <person name="Nykrynova M."/>
            <person name="Kroupova E."/>
            <person name="Krsek D."/>
            <person name="Sedlacek I."/>
        </authorList>
    </citation>
    <scope>NUCLEOTIDE SEQUENCE [LARGE SCALE GENOMIC DNA]</scope>
    <source>
        <strain evidence="1 2">P4023</strain>
    </source>
</reference>
<protein>
    <submittedName>
        <fullName evidence="1">Class I SAM-dependent methyltransferase</fullName>
    </submittedName>
</protein>
<accession>A0ABS5CPG0</accession>
<dbReference type="Gene3D" id="3.40.50.150">
    <property type="entry name" value="Vaccinia Virus protein VP39"/>
    <property type="match status" value="1"/>
</dbReference>
<evidence type="ECO:0000313" key="1">
    <source>
        <dbReference type="EMBL" id="MBP4140510.1"/>
    </source>
</evidence>
<organism evidence="1 2">
    <name type="scientific">Flavobacterium flabelliforme</name>
    <dbReference type="NCBI Taxonomy" id="2816119"/>
    <lineage>
        <taxon>Bacteria</taxon>
        <taxon>Pseudomonadati</taxon>
        <taxon>Bacteroidota</taxon>
        <taxon>Flavobacteriia</taxon>
        <taxon>Flavobacteriales</taxon>
        <taxon>Flavobacteriaceae</taxon>
        <taxon>Flavobacterium</taxon>
    </lineage>
</organism>
<keyword evidence="2" id="KW-1185">Reference proteome</keyword>
<evidence type="ECO:0000313" key="2">
    <source>
        <dbReference type="Proteomes" id="UP000674217"/>
    </source>
</evidence>
<name>A0ABS5CPG0_9FLAO</name>
<dbReference type="Proteomes" id="UP000674217">
    <property type="component" value="Unassembled WGS sequence"/>
</dbReference>
<dbReference type="GO" id="GO:0032259">
    <property type="term" value="P:methylation"/>
    <property type="evidence" value="ECO:0007669"/>
    <property type="project" value="UniProtKB-KW"/>
</dbReference>
<comment type="caution">
    <text evidence="1">The sequence shown here is derived from an EMBL/GenBank/DDBJ whole genome shotgun (WGS) entry which is preliminary data.</text>
</comment>
<dbReference type="SUPFAM" id="SSF53335">
    <property type="entry name" value="S-adenosyl-L-methionine-dependent methyltransferases"/>
    <property type="match status" value="1"/>
</dbReference>
<proteinExistence type="predicted"/>